<feature type="transmembrane region" description="Helical" evidence="7">
    <location>
        <begin position="54"/>
        <end position="80"/>
    </location>
</feature>
<keyword evidence="10" id="KW-1185">Reference proteome</keyword>
<feature type="compositionally biased region" description="Polar residues" evidence="6">
    <location>
        <begin position="345"/>
        <end position="362"/>
    </location>
</feature>
<keyword evidence="3 7" id="KW-1133">Transmembrane helix</keyword>
<feature type="transmembrane region" description="Helical" evidence="7">
    <location>
        <begin position="183"/>
        <end position="207"/>
    </location>
</feature>
<dbReference type="GO" id="GO:0016020">
    <property type="term" value="C:membrane"/>
    <property type="evidence" value="ECO:0007669"/>
    <property type="project" value="UniProtKB-SubCell"/>
</dbReference>
<feature type="region of interest" description="Disordered" evidence="6">
    <location>
        <begin position="318"/>
        <end position="462"/>
    </location>
</feature>
<keyword evidence="2 7" id="KW-0812">Transmembrane</keyword>
<name>A0A0U1LQ73_TALIS</name>
<keyword evidence="4 7" id="KW-0472">Membrane</keyword>
<feature type="compositionally biased region" description="Polar residues" evidence="6">
    <location>
        <begin position="325"/>
        <end position="335"/>
    </location>
</feature>
<dbReference type="InterPro" id="IPR049326">
    <property type="entry name" value="Rhodopsin_dom_fungi"/>
</dbReference>
<evidence type="ECO:0000256" key="1">
    <source>
        <dbReference type="ARBA" id="ARBA00004141"/>
    </source>
</evidence>
<feature type="transmembrane region" description="Helical" evidence="7">
    <location>
        <begin position="100"/>
        <end position="122"/>
    </location>
</feature>
<evidence type="ECO:0000259" key="8">
    <source>
        <dbReference type="Pfam" id="PF20684"/>
    </source>
</evidence>
<evidence type="ECO:0000256" key="2">
    <source>
        <dbReference type="ARBA" id="ARBA00022692"/>
    </source>
</evidence>
<gene>
    <name evidence="9" type="ORF">PISL3812_02422</name>
</gene>
<feature type="domain" description="Rhodopsin" evidence="8">
    <location>
        <begin position="38"/>
        <end position="280"/>
    </location>
</feature>
<dbReference type="PANTHER" id="PTHR33048:SF47">
    <property type="entry name" value="INTEGRAL MEMBRANE PROTEIN-RELATED"/>
    <property type="match status" value="1"/>
</dbReference>
<evidence type="ECO:0000313" key="9">
    <source>
        <dbReference type="EMBL" id="CRG85326.1"/>
    </source>
</evidence>
<dbReference type="Proteomes" id="UP000054383">
    <property type="component" value="Unassembled WGS sequence"/>
</dbReference>
<dbReference type="OMA" id="CTIAISW"/>
<feature type="compositionally biased region" description="Polar residues" evidence="6">
    <location>
        <begin position="388"/>
        <end position="420"/>
    </location>
</feature>
<evidence type="ECO:0000256" key="7">
    <source>
        <dbReference type="SAM" id="Phobius"/>
    </source>
</evidence>
<comment type="subcellular location">
    <subcellularLocation>
        <location evidence="1">Membrane</location>
        <topology evidence="1">Multi-pass membrane protein</topology>
    </subcellularLocation>
</comment>
<dbReference type="AlphaFoldDB" id="A0A0U1LQ73"/>
<comment type="similarity">
    <text evidence="5">Belongs to the SAT4 family.</text>
</comment>
<evidence type="ECO:0000313" key="10">
    <source>
        <dbReference type="Proteomes" id="UP000054383"/>
    </source>
</evidence>
<feature type="transmembrane region" description="Helical" evidence="7">
    <location>
        <begin position="134"/>
        <end position="156"/>
    </location>
</feature>
<dbReference type="InterPro" id="IPR052337">
    <property type="entry name" value="SAT4-like"/>
</dbReference>
<feature type="transmembrane region" description="Helical" evidence="7">
    <location>
        <begin position="20"/>
        <end position="42"/>
    </location>
</feature>
<reference evidence="9 10" key="1">
    <citation type="submission" date="2015-04" db="EMBL/GenBank/DDBJ databases">
        <authorList>
            <person name="Syromyatnikov M.Y."/>
            <person name="Popov V.N."/>
        </authorList>
    </citation>
    <scope>NUCLEOTIDE SEQUENCE [LARGE SCALE GENOMIC DNA]</scope>
    <source>
        <strain evidence="9">WF-38-12</strain>
    </source>
</reference>
<evidence type="ECO:0000256" key="4">
    <source>
        <dbReference type="ARBA" id="ARBA00023136"/>
    </source>
</evidence>
<protein>
    <recommendedName>
        <fullName evidence="8">Rhodopsin domain-containing protein</fullName>
    </recommendedName>
</protein>
<accession>A0A0U1LQ73</accession>
<evidence type="ECO:0000256" key="5">
    <source>
        <dbReference type="ARBA" id="ARBA00038359"/>
    </source>
</evidence>
<feature type="compositionally biased region" description="Polar residues" evidence="6">
    <location>
        <begin position="452"/>
        <end position="462"/>
    </location>
</feature>
<dbReference type="Pfam" id="PF20684">
    <property type="entry name" value="Fung_rhodopsin"/>
    <property type="match status" value="1"/>
</dbReference>
<evidence type="ECO:0000256" key="6">
    <source>
        <dbReference type="SAM" id="MobiDB-lite"/>
    </source>
</evidence>
<dbReference type="PANTHER" id="PTHR33048">
    <property type="entry name" value="PTH11-LIKE INTEGRAL MEMBRANE PROTEIN (AFU_ORTHOLOGUE AFUA_5G11245)"/>
    <property type="match status" value="1"/>
</dbReference>
<dbReference type="EMBL" id="CVMT01000002">
    <property type="protein sequence ID" value="CRG85326.1"/>
    <property type="molecule type" value="Genomic_DNA"/>
</dbReference>
<organism evidence="9 10">
    <name type="scientific">Talaromyces islandicus</name>
    <name type="common">Penicillium islandicum</name>
    <dbReference type="NCBI Taxonomy" id="28573"/>
    <lineage>
        <taxon>Eukaryota</taxon>
        <taxon>Fungi</taxon>
        <taxon>Dikarya</taxon>
        <taxon>Ascomycota</taxon>
        <taxon>Pezizomycotina</taxon>
        <taxon>Eurotiomycetes</taxon>
        <taxon>Eurotiomycetidae</taxon>
        <taxon>Eurotiales</taxon>
        <taxon>Trichocomaceae</taxon>
        <taxon>Talaromyces</taxon>
        <taxon>Talaromyces sect. Islandici</taxon>
    </lineage>
</organism>
<dbReference type="STRING" id="28573.A0A0U1LQ73"/>
<feature type="transmembrane region" description="Helical" evidence="7">
    <location>
        <begin position="219"/>
        <end position="238"/>
    </location>
</feature>
<sequence>MQNNDQQPQTLNDLNKAQTSSLACTWTLCGVTTIIIILRFVAQIRALRKADVNDVLIIIAWSFLTASAILCTIAISWGLGQHPSGFHDPVTYTNALKYEMCAATTSILCAMFSRISLSVFISYYALRLSKIRHLFIWSLISSQLVANIVPVALSWVRCKPPLSHPRVHINSELCYIAPHVVGWYYAQGAVNAASDLFLSLLSLGVVLRLKLRGCKMVGMGMLLSFSLLAAAAAVVGTVEVRYSRKSGEDFIYRVSTWNYWYSVENAVLIICSSVSKIKELSLLFHKRRNNSRDFNIPVENRGLAMEYSVGFRSLHSRNNSDIKGKSSTRIPSIQGTHYEPDSISRRGSVQLSCPPKTSNHSCQRPRQHRRNLSDSISFKSFPGPIQKGHSNTKQSSSERPFSRHNSCNDFTSPHLTSRTVISAGEGPRIPISLSLPASGRASREGNRRGDASPQSPSFPSTVLGTCDSPVSAAGYNPFCILKTDNFTVEYEDTNRENNPSQDVNLGWTTMRNEDSRLAEGDSYNESDADGLQLQDVGSILRHSQDQV</sequence>
<proteinExistence type="inferred from homology"/>
<dbReference type="OrthoDB" id="5429740at2759"/>
<feature type="compositionally biased region" description="Basic and acidic residues" evidence="6">
    <location>
        <begin position="441"/>
        <end position="450"/>
    </location>
</feature>
<evidence type="ECO:0000256" key="3">
    <source>
        <dbReference type="ARBA" id="ARBA00022989"/>
    </source>
</evidence>